<dbReference type="InterPro" id="IPR000668">
    <property type="entry name" value="Peptidase_C1A_C"/>
</dbReference>
<dbReference type="PRINTS" id="PR00705">
    <property type="entry name" value="PAPAIN"/>
</dbReference>
<accession>A0A199UFW2</accession>
<feature type="domain" description="Peptidase C1A papain C-terminal" evidence="5">
    <location>
        <begin position="132"/>
        <end position="395"/>
    </location>
</feature>
<evidence type="ECO:0000259" key="5">
    <source>
        <dbReference type="SMART" id="SM00645"/>
    </source>
</evidence>
<evidence type="ECO:0000256" key="3">
    <source>
        <dbReference type="ARBA" id="ARBA00023157"/>
    </source>
</evidence>
<reference evidence="7 8" key="1">
    <citation type="journal article" date="2016" name="DNA Res.">
        <title>The draft genome of MD-2 pineapple using hybrid error correction of long reads.</title>
        <authorList>
            <person name="Redwan R.M."/>
            <person name="Saidin A."/>
            <person name="Kumar S.V."/>
        </authorList>
    </citation>
    <scope>NUCLEOTIDE SEQUENCE [LARGE SCALE GENOMIC DNA]</scope>
    <source>
        <strain evidence="8">cv. MD2</strain>
        <tissue evidence="7">Leaf</tissue>
    </source>
</reference>
<comment type="similarity">
    <text evidence="1">Belongs to the peptidase C1 family.</text>
</comment>
<sequence length="399" mass="43926">MEGELRSSLSVAALSLVLLLTRAAGASYEAGPRIRQVTSALGSPEAEFEAFVRGYGKEYGDRAEYAHRLGVFARNMVRAAEHQILDPTAEHGITPFSDLTEDEFEARLTGLGARERKGHWHPTAPETDVEGLPSSFDWREKGAVTDVKTQGVCGSCWAFSTTGAVEGANFAATGKLLSLSEQQLIDCDHTVIPSFSFTFTSQMQFAEFLLTITSSSYSYAYVRVYIIKCDAVEKDECDNGCNGGLMTNAYRYLMQAGGLEEERSYPYTGKQGECKFNKDKIAVRIANFTNIPLDEDQIMANLVRRGPLAVGLNAAFMQTYIRGVSCPLICPKKWVNHGVLLVGYGSRGFSILRLGYKPYWIIKNSWGEHWGENGYYRLCRGHNICGIDSMVSAVAASPS</sequence>
<keyword evidence="2 4" id="KW-0732">Signal</keyword>
<comment type="caution">
    <text evidence="7">The sequence shown here is derived from an EMBL/GenBank/DDBJ whole genome shotgun (WGS) entry which is preliminary data.</text>
</comment>
<dbReference type="GO" id="GO:0008234">
    <property type="term" value="F:cysteine-type peptidase activity"/>
    <property type="evidence" value="ECO:0007669"/>
    <property type="project" value="InterPro"/>
</dbReference>
<dbReference type="PROSITE" id="PS00139">
    <property type="entry name" value="THIOL_PROTEASE_CYS"/>
    <property type="match status" value="1"/>
</dbReference>
<evidence type="ECO:0000256" key="2">
    <source>
        <dbReference type="ARBA" id="ARBA00022729"/>
    </source>
</evidence>
<dbReference type="SUPFAM" id="SSF54001">
    <property type="entry name" value="Cysteine proteinases"/>
    <property type="match status" value="1"/>
</dbReference>
<dbReference type="SMART" id="SM00645">
    <property type="entry name" value="Pept_C1"/>
    <property type="match status" value="1"/>
</dbReference>
<dbReference type="AlphaFoldDB" id="A0A199UFW2"/>
<evidence type="ECO:0000256" key="1">
    <source>
        <dbReference type="ARBA" id="ARBA00008455"/>
    </source>
</evidence>
<dbReference type="PANTHER" id="PTHR12411">
    <property type="entry name" value="CYSTEINE PROTEASE FAMILY C1-RELATED"/>
    <property type="match status" value="1"/>
</dbReference>
<protein>
    <submittedName>
        <fullName evidence="7">Cysteine proteinase 15A</fullName>
    </submittedName>
</protein>
<evidence type="ECO:0000256" key="4">
    <source>
        <dbReference type="SAM" id="SignalP"/>
    </source>
</evidence>
<dbReference type="InterPro" id="IPR025661">
    <property type="entry name" value="Pept_asp_AS"/>
</dbReference>
<dbReference type="InterPro" id="IPR039417">
    <property type="entry name" value="Peptidase_C1A_papain-like"/>
</dbReference>
<dbReference type="InterPro" id="IPR038765">
    <property type="entry name" value="Papain-like_cys_pep_sf"/>
</dbReference>
<dbReference type="SMART" id="SM00848">
    <property type="entry name" value="Inhibitor_I29"/>
    <property type="match status" value="1"/>
</dbReference>
<dbReference type="EMBL" id="LSRQ01008336">
    <property type="protein sequence ID" value="OAY63601.1"/>
    <property type="molecule type" value="Genomic_DNA"/>
</dbReference>
<evidence type="ECO:0000259" key="6">
    <source>
        <dbReference type="SMART" id="SM00848"/>
    </source>
</evidence>
<dbReference type="STRING" id="4615.A0A199UFW2"/>
<gene>
    <name evidence="7" type="ORF">ACMD2_06645</name>
</gene>
<dbReference type="PROSITE" id="PS00640">
    <property type="entry name" value="THIOL_PROTEASE_ASN"/>
    <property type="match status" value="1"/>
</dbReference>
<feature type="domain" description="Cathepsin propeptide inhibitor" evidence="6">
    <location>
        <begin position="48"/>
        <end position="104"/>
    </location>
</feature>
<dbReference type="Pfam" id="PF08246">
    <property type="entry name" value="Inhibitor_I29"/>
    <property type="match status" value="1"/>
</dbReference>
<dbReference type="InterPro" id="IPR025660">
    <property type="entry name" value="Pept_his_AS"/>
</dbReference>
<feature type="chain" id="PRO_5018602546" evidence="4">
    <location>
        <begin position="26"/>
        <end position="399"/>
    </location>
</feature>
<proteinExistence type="inferred from homology"/>
<name>A0A199UFW2_ANACO</name>
<dbReference type="GO" id="GO:0006508">
    <property type="term" value="P:proteolysis"/>
    <property type="evidence" value="ECO:0007669"/>
    <property type="project" value="InterPro"/>
</dbReference>
<feature type="non-terminal residue" evidence="7">
    <location>
        <position position="399"/>
    </location>
</feature>
<evidence type="ECO:0000313" key="8">
    <source>
        <dbReference type="Proteomes" id="UP000092600"/>
    </source>
</evidence>
<dbReference type="PROSITE" id="PS00639">
    <property type="entry name" value="THIOL_PROTEASE_HIS"/>
    <property type="match status" value="1"/>
</dbReference>
<evidence type="ECO:0000313" key="7">
    <source>
        <dbReference type="EMBL" id="OAY63601.1"/>
    </source>
</evidence>
<dbReference type="CDD" id="cd02248">
    <property type="entry name" value="Peptidase_C1A"/>
    <property type="match status" value="1"/>
</dbReference>
<dbReference type="Gene3D" id="3.90.70.10">
    <property type="entry name" value="Cysteine proteinases"/>
    <property type="match status" value="1"/>
</dbReference>
<keyword evidence="3" id="KW-1015">Disulfide bond</keyword>
<dbReference type="Pfam" id="PF00112">
    <property type="entry name" value="Peptidase_C1"/>
    <property type="match status" value="2"/>
</dbReference>
<dbReference type="Proteomes" id="UP000092600">
    <property type="component" value="Unassembled WGS sequence"/>
</dbReference>
<feature type="signal peptide" evidence="4">
    <location>
        <begin position="1"/>
        <end position="25"/>
    </location>
</feature>
<dbReference type="InterPro" id="IPR000169">
    <property type="entry name" value="Pept_cys_AS"/>
</dbReference>
<dbReference type="InterPro" id="IPR013201">
    <property type="entry name" value="Prot_inhib_I29"/>
</dbReference>
<organism evidence="7 8">
    <name type="scientific">Ananas comosus</name>
    <name type="common">Pineapple</name>
    <name type="synonym">Ananas ananas</name>
    <dbReference type="NCBI Taxonomy" id="4615"/>
    <lineage>
        <taxon>Eukaryota</taxon>
        <taxon>Viridiplantae</taxon>
        <taxon>Streptophyta</taxon>
        <taxon>Embryophyta</taxon>
        <taxon>Tracheophyta</taxon>
        <taxon>Spermatophyta</taxon>
        <taxon>Magnoliopsida</taxon>
        <taxon>Liliopsida</taxon>
        <taxon>Poales</taxon>
        <taxon>Bromeliaceae</taxon>
        <taxon>Bromelioideae</taxon>
        <taxon>Ananas</taxon>
    </lineage>
</organism>
<dbReference type="InterPro" id="IPR013128">
    <property type="entry name" value="Peptidase_C1A"/>
</dbReference>